<dbReference type="InterPro" id="IPR003439">
    <property type="entry name" value="ABC_transporter-like_ATP-bd"/>
</dbReference>
<keyword evidence="2 5" id="KW-0812">Transmembrane</keyword>
<feature type="transmembrane region" description="Helical" evidence="5">
    <location>
        <begin position="785"/>
        <end position="805"/>
    </location>
</feature>
<gene>
    <name evidence="7" type="ORF">HPB52_010100</name>
</gene>
<feature type="transmembrane region" description="Helical" evidence="5">
    <location>
        <begin position="713"/>
        <end position="740"/>
    </location>
</feature>
<dbReference type="Pfam" id="PF12698">
    <property type="entry name" value="ABC2_membrane_3"/>
    <property type="match status" value="1"/>
</dbReference>
<keyword evidence="4 5" id="KW-0472">Membrane</keyword>
<evidence type="ECO:0000256" key="2">
    <source>
        <dbReference type="ARBA" id="ARBA00022692"/>
    </source>
</evidence>
<dbReference type="EMBL" id="JABSTV010001246">
    <property type="protein sequence ID" value="KAH7976220.1"/>
    <property type="molecule type" value="Genomic_DNA"/>
</dbReference>
<evidence type="ECO:0000256" key="4">
    <source>
        <dbReference type="ARBA" id="ARBA00023136"/>
    </source>
</evidence>
<dbReference type="GO" id="GO:0005524">
    <property type="term" value="F:ATP binding"/>
    <property type="evidence" value="ECO:0007669"/>
    <property type="project" value="InterPro"/>
</dbReference>
<dbReference type="InterPro" id="IPR026082">
    <property type="entry name" value="ABCA"/>
</dbReference>
<dbReference type="CDD" id="cd03263">
    <property type="entry name" value="ABC_subfamily_A"/>
    <property type="match status" value="1"/>
</dbReference>
<dbReference type="GO" id="GO:0016020">
    <property type="term" value="C:membrane"/>
    <property type="evidence" value="ECO:0007669"/>
    <property type="project" value="UniProtKB-SubCell"/>
</dbReference>
<keyword evidence="8" id="KW-1185">Reference proteome</keyword>
<dbReference type="InterPro" id="IPR013525">
    <property type="entry name" value="ABC2_TM"/>
</dbReference>
<dbReference type="GO" id="GO:0140359">
    <property type="term" value="F:ABC-type transporter activity"/>
    <property type="evidence" value="ECO:0007669"/>
    <property type="project" value="InterPro"/>
</dbReference>
<dbReference type="PANTHER" id="PTHR19229">
    <property type="entry name" value="ATP-BINDING CASSETTE TRANSPORTER SUBFAMILY A ABCA"/>
    <property type="match status" value="1"/>
</dbReference>
<evidence type="ECO:0000259" key="6">
    <source>
        <dbReference type="PROSITE" id="PS50893"/>
    </source>
</evidence>
<protein>
    <recommendedName>
        <fullName evidence="6">ABC transporter domain-containing protein</fullName>
    </recommendedName>
</protein>
<evidence type="ECO:0000313" key="8">
    <source>
        <dbReference type="Proteomes" id="UP000821837"/>
    </source>
</evidence>
<organism evidence="7 8">
    <name type="scientific">Rhipicephalus sanguineus</name>
    <name type="common">Brown dog tick</name>
    <name type="synonym">Ixodes sanguineus</name>
    <dbReference type="NCBI Taxonomy" id="34632"/>
    <lineage>
        <taxon>Eukaryota</taxon>
        <taxon>Metazoa</taxon>
        <taxon>Ecdysozoa</taxon>
        <taxon>Arthropoda</taxon>
        <taxon>Chelicerata</taxon>
        <taxon>Arachnida</taxon>
        <taxon>Acari</taxon>
        <taxon>Parasitiformes</taxon>
        <taxon>Ixodida</taxon>
        <taxon>Ixodoidea</taxon>
        <taxon>Ixodidae</taxon>
        <taxon>Rhipicephalinae</taxon>
        <taxon>Rhipicephalus</taxon>
        <taxon>Rhipicephalus</taxon>
    </lineage>
</organism>
<evidence type="ECO:0000256" key="5">
    <source>
        <dbReference type="SAM" id="Phobius"/>
    </source>
</evidence>
<comment type="subcellular location">
    <subcellularLocation>
        <location evidence="1">Membrane</location>
        <topology evidence="1">Multi-pass membrane protein</topology>
    </subcellularLocation>
</comment>
<sequence length="1125" mass="126244">MKIGCVRSKQFEDYDICSVHSYILDMLEAKNVSLVYQLASDWWTAWHDLYCENTDVTVLSVPFNVQVLAMATYSEIQMVSETFYALAGNTQAPSLFQTTLRSASTVAMTAASLTICAGLLVLTGGPPLRDRAQSTTLFLYAVLMATSRPFPEHRRWPRVQNALCLIWVLAMVPLSEYFRCELTSLVTVGVPASNLDTLEELEAAVDAGAMVPCVQTRSATLDSLTRSDHPTTLGQKLRASLMKHREKLVKDNVRSCIDCAKKVNGVCYAPRWPPSLPVLAHVAAFYENFITRPASLPIRKTFPLKDAFRAFLQRVREADLLSSPQCKKDGICTRRSSNAEFASDTEKPLFELLGFFGFYAALLSGTGAMPMHGPGGVDKARVAQEWFLNVGVVRWPSGFETAGDAGLTASRSTRSAPLLWCRQLYIILWKNVYVKRISRHYLNTVLEVALMVTLLLGIQEDSVTREPLLRRGDTVFDPINTSTFWNTQPDIARIDTVYFAPKGKYLSALTRSAFAKLNVHKVIEVPTEQQLIEGARVDANGTLPATSVLLFYTNFVGVNDTAPVPLSLHVSLFAGRLPFDLQVLYPQRLISQPEGPVAEERFPEMNTLLPIMGALQQRHLELQADSASYAHPIEELRLQRFPYPAYLEYKDTKNYALVLTRFCIGMLIPFSFFVAKLTDEKATGLRGGTVPADTSPRIAGMKEMLRVIGLSDWVYWVSHYLSGFFMHTITVTLMMLFLCVKRNEEGRAFIQYSDPFLLFTILMCFCSNCQMHAILLSMFFGSPQYAIAGAMLYWTFSCVMPFLTLEQAGGQGYYYIQRKDKLWTSIFPGMSLHWSFRVLERFEKFVPNGANWSNFYDHAETPDNITLAELLFVGLVCDCTIVFLVWYLDNALHIGPGVSKPFLFPFQAIYWFPRTSTLRAPPKSIEEQPNFEAEPTDHPVAIEIINVSKVRFLNSSSGVLLVGGYDVKTCTRDARDSIGYCTQYNILIDDLTVEEHLMYFAIIKGVPLDRARSEVFNLLQDVGLLDWRTNLAVDLSLGQQRRLCTAIAIIATPKVIILDEPTANMDPDSRREMWELLLKVRRTCSIFLTTQHLDEADVLGDRIVIMANGQIRCSSAGVPSSASPP</sequence>
<dbReference type="Gene3D" id="3.40.50.300">
    <property type="entry name" value="P-loop containing nucleotide triphosphate hydrolases"/>
    <property type="match status" value="1"/>
</dbReference>
<reference evidence="7" key="2">
    <citation type="submission" date="2021-09" db="EMBL/GenBank/DDBJ databases">
        <authorList>
            <person name="Jia N."/>
            <person name="Wang J."/>
            <person name="Shi W."/>
            <person name="Du L."/>
            <person name="Sun Y."/>
            <person name="Zhan W."/>
            <person name="Jiang J."/>
            <person name="Wang Q."/>
            <person name="Zhang B."/>
            <person name="Ji P."/>
            <person name="Sakyi L.B."/>
            <person name="Cui X."/>
            <person name="Yuan T."/>
            <person name="Jiang B."/>
            <person name="Yang W."/>
            <person name="Lam T.T.-Y."/>
            <person name="Chang Q."/>
            <person name="Ding S."/>
            <person name="Wang X."/>
            <person name="Zhu J."/>
            <person name="Ruan X."/>
            <person name="Zhao L."/>
            <person name="Wei J."/>
            <person name="Que T."/>
            <person name="Du C."/>
            <person name="Cheng J."/>
            <person name="Dai P."/>
            <person name="Han X."/>
            <person name="Huang E."/>
            <person name="Gao Y."/>
            <person name="Liu J."/>
            <person name="Shao H."/>
            <person name="Ye R."/>
            <person name="Li L."/>
            <person name="Wei W."/>
            <person name="Wang X."/>
            <person name="Wang C."/>
            <person name="Huo Q."/>
            <person name="Li W."/>
            <person name="Guo W."/>
            <person name="Chen H."/>
            <person name="Chen S."/>
            <person name="Zhou L."/>
            <person name="Zhou L."/>
            <person name="Ni X."/>
            <person name="Tian J."/>
            <person name="Zhou Y."/>
            <person name="Sheng Y."/>
            <person name="Liu T."/>
            <person name="Pan Y."/>
            <person name="Xia L."/>
            <person name="Li J."/>
            <person name="Zhao F."/>
            <person name="Cao W."/>
        </authorList>
    </citation>
    <scope>NUCLEOTIDE SEQUENCE</scope>
    <source>
        <strain evidence="7">Rsan-2018</strain>
        <tissue evidence="7">Larvae</tissue>
    </source>
</reference>
<dbReference type="GO" id="GO:0016887">
    <property type="term" value="F:ATP hydrolysis activity"/>
    <property type="evidence" value="ECO:0007669"/>
    <property type="project" value="InterPro"/>
</dbReference>
<name>A0A9D4QD56_RHISA</name>
<feature type="transmembrane region" description="Helical" evidence="5">
    <location>
        <begin position="655"/>
        <end position="675"/>
    </location>
</feature>
<dbReference type="PROSITE" id="PS50893">
    <property type="entry name" value="ABC_TRANSPORTER_2"/>
    <property type="match status" value="1"/>
</dbReference>
<reference evidence="7" key="1">
    <citation type="journal article" date="2020" name="Cell">
        <title>Large-Scale Comparative Analyses of Tick Genomes Elucidate Their Genetic Diversity and Vector Capacities.</title>
        <authorList>
            <consortium name="Tick Genome and Microbiome Consortium (TIGMIC)"/>
            <person name="Jia N."/>
            <person name="Wang J."/>
            <person name="Shi W."/>
            <person name="Du L."/>
            <person name="Sun Y."/>
            <person name="Zhan W."/>
            <person name="Jiang J.F."/>
            <person name="Wang Q."/>
            <person name="Zhang B."/>
            <person name="Ji P."/>
            <person name="Bell-Sakyi L."/>
            <person name="Cui X.M."/>
            <person name="Yuan T.T."/>
            <person name="Jiang B.G."/>
            <person name="Yang W.F."/>
            <person name="Lam T.T."/>
            <person name="Chang Q.C."/>
            <person name="Ding S.J."/>
            <person name="Wang X.J."/>
            <person name="Zhu J.G."/>
            <person name="Ruan X.D."/>
            <person name="Zhao L."/>
            <person name="Wei J.T."/>
            <person name="Ye R.Z."/>
            <person name="Que T.C."/>
            <person name="Du C.H."/>
            <person name="Zhou Y.H."/>
            <person name="Cheng J.X."/>
            <person name="Dai P.F."/>
            <person name="Guo W.B."/>
            <person name="Han X.H."/>
            <person name="Huang E.J."/>
            <person name="Li L.F."/>
            <person name="Wei W."/>
            <person name="Gao Y.C."/>
            <person name="Liu J.Z."/>
            <person name="Shao H.Z."/>
            <person name="Wang X."/>
            <person name="Wang C.C."/>
            <person name="Yang T.C."/>
            <person name="Huo Q.B."/>
            <person name="Li W."/>
            <person name="Chen H.Y."/>
            <person name="Chen S.E."/>
            <person name="Zhou L.G."/>
            <person name="Ni X.B."/>
            <person name="Tian J.H."/>
            <person name="Sheng Y."/>
            <person name="Liu T."/>
            <person name="Pan Y.S."/>
            <person name="Xia L.Y."/>
            <person name="Li J."/>
            <person name="Zhao F."/>
            <person name="Cao W.C."/>
        </authorList>
    </citation>
    <scope>NUCLEOTIDE SEQUENCE</scope>
    <source>
        <strain evidence="7">Rsan-2018</strain>
    </source>
</reference>
<accession>A0A9D4QD56</accession>
<keyword evidence="3 5" id="KW-1133">Transmembrane helix</keyword>
<evidence type="ECO:0000313" key="7">
    <source>
        <dbReference type="EMBL" id="KAH7976220.1"/>
    </source>
</evidence>
<feature type="domain" description="ABC transporter" evidence="6">
    <location>
        <begin position="904"/>
        <end position="1125"/>
    </location>
</feature>
<comment type="caution">
    <text evidence="7">The sequence shown here is derived from an EMBL/GenBank/DDBJ whole genome shotgun (WGS) entry which is preliminary data.</text>
</comment>
<dbReference type="SUPFAM" id="SSF52540">
    <property type="entry name" value="P-loop containing nucleoside triphosphate hydrolases"/>
    <property type="match status" value="1"/>
</dbReference>
<feature type="transmembrane region" description="Helical" evidence="5">
    <location>
        <begin position="756"/>
        <end position="779"/>
    </location>
</feature>
<dbReference type="GO" id="GO:0005319">
    <property type="term" value="F:lipid transporter activity"/>
    <property type="evidence" value="ECO:0007669"/>
    <property type="project" value="TreeGrafter"/>
</dbReference>
<evidence type="ECO:0000256" key="1">
    <source>
        <dbReference type="ARBA" id="ARBA00004141"/>
    </source>
</evidence>
<proteinExistence type="predicted"/>
<evidence type="ECO:0000256" key="3">
    <source>
        <dbReference type="ARBA" id="ARBA00022989"/>
    </source>
</evidence>
<dbReference type="Proteomes" id="UP000821837">
    <property type="component" value="Chromosome 10"/>
</dbReference>
<dbReference type="PANTHER" id="PTHR19229:SF250">
    <property type="entry name" value="ABC TRANSPORTER DOMAIN-CONTAINING PROTEIN-RELATED"/>
    <property type="match status" value="1"/>
</dbReference>
<dbReference type="Pfam" id="PF00005">
    <property type="entry name" value="ABC_tran"/>
    <property type="match status" value="1"/>
</dbReference>
<dbReference type="AlphaFoldDB" id="A0A9D4QD56"/>
<dbReference type="InterPro" id="IPR027417">
    <property type="entry name" value="P-loop_NTPase"/>
</dbReference>
<dbReference type="VEuPathDB" id="VectorBase:RSAN_056525"/>